<feature type="transmembrane region" description="Helical" evidence="2">
    <location>
        <begin position="126"/>
        <end position="146"/>
    </location>
</feature>
<dbReference type="EMBL" id="KN882037">
    <property type="protein sequence ID" value="KIY46270.1"/>
    <property type="molecule type" value="Genomic_DNA"/>
</dbReference>
<keyword evidence="2" id="KW-1133">Transmembrane helix</keyword>
<gene>
    <name evidence="3" type="ORF">FISHEDRAFT_75796</name>
</gene>
<feature type="transmembrane region" description="Helical" evidence="2">
    <location>
        <begin position="270"/>
        <end position="289"/>
    </location>
</feature>
<feature type="transmembrane region" description="Helical" evidence="2">
    <location>
        <begin position="152"/>
        <end position="174"/>
    </location>
</feature>
<evidence type="ECO:0000313" key="3">
    <source>
        <dbReference type="EMBL" id="KIY46270.1"/>
    </source>
</evidence>
<accession>A0A0D7A695</accession>
<dbReference type="Proteomes" id="UP000054144">
    <property type="component" value="Unassembled WGS sequence"/>
</dbReference>
<dbReference type="OrthoDB" id="1937642at2759"/>
<evidence type="ECO:0000256" key="1">
    <source>
        <dbReference type="SAM" id="MobiDB-lite"/>
    </source>
</evidence>
<sequence length="435" mass="47931">MSRATWENPNGTLTIILLILGGDIVHKALAQLSGSYVVPVAFSCGWIGYSFNTLMSVVGDGRLMPPPDYDAKLINGANGFVRDNRSWVLGRLLRDFERPLDDDVALCVTVFKASASSKAGVPDIDWYWRSGVVTIILQLIIAAIPCVREDDWSILLITGIGAALALLTGALPQWRFEKWACRRNTNKTLCLTGGNGTRNVMVIIGGGVGLDLEDLAAAESPRLLRRNKRDTTRILMDLPLAFRITLVSCVALSVLWIIFLIAVTSLKQNTWFFLLVGGLGMAQNVVVAGSRRRPGTSGIHLEKVEEFRRRKVMHALMDVELKYPRTGKSIVREFFPNESGLSASETQWWEGKREEHDRARAKQQSTHSGKVTPEKPHALTQPLHVEASPSNSPVIPPVMEDPHSNSPVSPPVIEVPQSYSPIGPPIVEVPETHEK</sequence>
<evidence type="ECO:0000313" key="4">
    <source>
        <dbReference type="Proteomes" id="UP000054144"/>
    </source>
</evidence>
<organism evidence="3 4">
    <name type="scientific">Fistulina hepatica ATCC 64428</name>
    <dbReference type="NCBI Taxonomy" id="1128425"/>
    <lineage>
        <taxon>Eukaryota</taxon>
        <taxon>Fungi</taxon>
        <taxon>Dikarya</taxon>
        <taxon>Basidiomycota</taxon>
        <taxon>Agaricomycotina</taxon>
        <taxon>Agaricomycetes</taxon>
        <taxon>Agaricomycetidae</taxon>
        <taxon>Agaricales</taxon>
        <taxon>Fistulinaceae</taxon>
        <taxon>Fistulina</taxon>
    </lineage>
</organism>
<feature type="transmembrane region" description="Helical" evidence="2">
    <location>
        <begin position="40"/>
        <end position="58"/>
    </location>
</feature>
<proteinExistence type="predicted"/>
<keyword evidence="2" id="KW-0812">Transmembrane</keyword>
<evidence type="ECO:0000256" key="2">
    <source>
        <dbReference type="SAM" id="Phobius"/>
    </source>
</evidence>
<dbReference type="AlphaFoldDB" id="A0A0D7A695"/>
<feature type="compositionally biased region" description="Basic and acidic residues" evidence="1">
    <location>
        <begin position="350"/>
        <end position="360"/>
    </location>
</feature>
<keyword evidence="2" id="KW-0472">Membrane</keyword>
<feature type="transmembrane region" description="Helical" evidence="2">
    <location>
        <begin position="240"/>
        <end position="264"/>
    </location>
</feature>
<name>A0A0D7A695_9AGAR</name>
<feature type="region of interest" description="Disordered" evidence="1">
    <location>
        <begin position="345"/>
        <end position="435"/>
    </location>
</feature>
<protein>
    <submittedName>
        <fullName evidence="3">Uncharacterized protein</fullName>
    </submittedName>
</protein>
<reference evidence="3 4" key="1">
    <citation type="journal article" date="2015" name="Fungal Genet. Biol.">
        <title>Evolution of novel wood decay mechanisms in Agaricales revealed by the genome sequences of Fistulina hepatica and Cylindrobasidium torrendii.</title>
        <authorList>
            <person name="Floudas D."/>
            <person name="Held B.W."/>
            <person name="Riley R."/>
            <person name="Nagy L.G."/>
            <person name="Koehler G."/>
            <person name="Ransdell A.S."/>
            <person name="Younus H."/>
            <person name="Chow J."/>
            <person name="Chiniquy J."/>
            <person name="Lipzen A."/>
            <person name="Tritt A."/>
            <person name="Sun H."/>
            <person name="Haridas S."/>
            <person name="LaButti K."/>
            <person name="Ohm R.A."/>
            <person name="Kues U."/>
            <person name="Blanchette R.A."/>
            <person name="Grigoriev I.V."/>
            <person name="Minto R.E."/>
            <person name="Hibbett D.S."/>
        </authorList>
    </citation>
    <scope>NUCLEOTIDE SEQUENCE [LARGE SCALE GENOMIC DNA]</scope>
    <source>
        <strain evidence="3 4">ATCC 64428</strain>
    </source>
</reference>
<keyword evidence="4" id="KW-1185">Reference proteome</keyword>